<dbReference type="Proteomes" id="UP000054248">
    <property type="component" value="Unassembled WGS sequence"/>
</dbReference>
<reference evidence="4" key="2">
    <citation type="submission" date="2015-01" db="EMBL/GenBank/DDBJ databases">
        <title>Evolutionary Origins and Diversification of the Mycorrhizal Mutualists.</title>
        <authorList>
            <consortium name="DOE Joint Genome Institute"/>
            <consortium name="Mycorrhizal Genomics Consortium"/>
            <person name="Kohler A."/>
            <person name="Kuo A."/>
            <person name="Nagy L.G."/>
            <person name="Floudas D."/>
            <person name="Copeland A."/>
            <person name="Barry K.W."/>
            <person name="Cichocki N."/>
            <person name="Veneault-Fourrey C."/>
            <person name="LaButti K."/>
            <person name="Lindquist E.A."/>
            <person name="Lipzen A."/>
            <person name="Lundell T."/>
            <person name="Morin E."/>
            <person name="Murat C."/>
            <person name="Riley R."/>
            <person name="Ohm R."/>
            <person name="Sun H."/>
            <person name="Tunlid A."/>
            <person name="Henrissat B."/>
            <person name="Grigoriev I.V."/>
            <person name="Hibbett D.S."/>
            <person name="Martin F."/>
        </authorList>
    </citation>
    <scope>NUCLEOTIDE SEQUENCE [LARGE SCALE GENOMIC DNA]</scope>
    <source>
        <strain evidence="4">MUT 4182</strain>
    </source>
</reference>
<dbReference type="GO" id="GO:0003677">
    <property type="term" value="F:DNA binding"/>
    <property type="evidence" value="ECO:0007669"/>
    <property type="project" value="UniProtKB-KW"/>
</dbReference>
<accession>A0A0C3Q741</accession>
<dbReference type="InterPro" id="IPR050863">
    <property type="entry name" value="CenT-Element_Derived"/>
</dbReference>
<dbReference type="OrthoDB" id="2668963at2759"/>
<evidence type="ECO:0000313" key="3">
    <source>
        <dbReference type="EMBL" id="KIO19766.1"/>
    </source>
</evidence>
<dbReference type="GO" id="GO:0005634">
    <property type="term" value="C:nucleus"/>
    <property type="evidence" value="ECO:0007669"/>
    <property type="project" value="TreeGrafter"/>
</dbReference>
<dbReference type="PANTHER" id="PTHR19303">
    <property type="entry name" value="TRANSPOSON"/>
    <property type="match status" value="1"/>
</dbReference>
<dbReference type="InterPro" id="IPR004875">
    <property type="entry name" value="DDE_SF_endonuclease_dom"/>
</dbReference>
<dbReference type="InterPro" id="IPR006600">
    <property type="entry name" value="HTH_CenpB_DNA-bd_dom"/>
</dbReference>
<dbReference type="HOGENOM" id="CLU_013929_2_0_1"/>
<organism evidence="3 4">
    <name type="scientific">Tulasnella calospora MUT 4182</name>
    <dbReference type="NCBI Taxonomy" id="1051891"/>
    <lineage>
        <taxon>Eukaryota</taxon>
        <taxon>Fungi</taxon>
        <taxon>Dikarya</taxon>
        <taxon>Basidiomycota</taxon>
        <taxon>Agaricomycotina</taxon>
        <taxon>Agaricomycetes</taxon>
        <taxon>Cantharellales</taxon>
        <taxon>Tulasnellaceae</taxon>
        <taxon>Tulasnella</taxon>
    </lineage>
</organism>
<gene>
    <name evidence="3" type="ORF">M407DRAFT_49660</name>
</gene>
<evidence type="ECO:0000313" key="4">
    <source>
        <dbReference type="Proteomes" id="UP000054248"/>
    </source>
</evidence>
<evidence type="ECO:0000256" key="1">
    <source>
        <dbReference type="ARBA" id="ARBA00023125"/>
    </source>
</evidence>
<name>A0A0C3Q741_9AGAM</name>
<keyword evidence="4" id="KW-1185">Reference proteome</keyword>
<feature type="non-terminal residue" evidence="3">
    <location>
        <position position="421"/>
    </location>
</feature>
<dbReference type="AlphaFoldDB" id="A0A0C3Q741"/>
<dbReference type="SMART" id="SM00674">
    <property type="entry name" value="CENPB"/>
    <property type="match status" value="1"/>
</dbReference>
<protein>
    <recommendedName>
        <fullName evidence="2">HTH CENPB-type domain-containing protein</fullName>
    </recommendedName>
</protein>
<evidence type="ECO:0000259" key="2">
    <source>
        <dbReference type="PROSITE" id="PS51253"/>
    </source>
</evidence>
<feature type="domain" description="HTH CENPB-type" evidence="2">
    <location>
        <begin position="54"/>
        <end position="125"/>
    </location>
</feature>
<proteinExistence type="predicted"/>
<dbReference type="PROSITE" id="PS51253">
    <property type="entry name" value="HTH_CENPB"/>
    <property type="match status" value="1"/>
</dbReference>
<dbReference type="STRING" id="1051891.A0A0C3Q741"/>
<feature type="non-terminal residue" evidence="3">
    <location>
        <position position="1"/>
    </location>
</feature>
<dbReference type="PANTHER" id="PTHR19303:SF74">
    <property type="entry name" value="POGO TRANSPOSABLE ELEMENT WITH KRAB DOMAIN"/>
    <property type="match status" value="1"/>
</dbReference>
<reference evidence="3 4" key="1">
    <citation type="submission" date="2014-04" db="EMBL/GenBank/DDBJ databases">
        <authorList>
            <consortium name="DOE Joint Genome Institute"/>
            <person name="Kuo A."/>
            <person name="Girlanda M."/>
            <person name="Perotto S."/>
            <person name="Kohler A."/>
            <person name="Nagy L.G."/>
            <person name="Floudas D."/>
            <person name="Copeland A."/>
            <person name="Barry K.W."/>
            <person name="Cichocki N."/>
            <person name="Veneault-Fourrey C."/>
            <person name="LaButti K."/>
            <person name="Lindquist E.A."/>
            <person name="Lipzen A."/>
            <person name="Lundell T."/>
            <person name="Morin E."/>
            <person name="Murat C."/>
            <person name="Sun H."/>
            <person name="Tunlid A."/>
            <person name="Henrissat B."/>
            <person name="Grigoriev I.V."/>
            <person name="Hibbett D.S."/>
            <person name="Martin F."/>
            <person name="Nordberg H.P."/>
            <person name="Cantor M.N."/>
            <person name="Hua S.X."/>
        </authorList>
    </citation>
    <scope>NUCLEOTIDE SEQUENCE [LARGE SCALE GENOMIC DNA]</scope>
    <source>
        <strain evidence="3 4">MUT 4182</strain>
    </source>
</reference>
<dbReference type="Pfam" id="PF03184">
    <property type="entry name" value="DDE_1"/>
    <property type="match status" value="1"/>
</dbReference>
<keyword evidence="1" id="KW-0238">DNA-binding</keyword>
<dbReference type="EMBL" id="KN823204">
    <property type="protein sequence ID" value="KIO19766.1"/>
    <property type="molecule type" value="Genomic_DNA"/>
</dbReference>
<dbReference type="Pfam" id="PF03221">
    <property type="entry name" value="HTH_Tnp_Tc5"/>
    <property type="match status" value="1"/>
</dbReference>
<sequence>AAQDARMKSAIAHYRKQETTPGSTQMSLRSIALLHKVPHSTLHRLLNGGISFSDFNASKRHLTPAENRILLGFTEDQAKRGFPLSHRKLKDRANAILQLRKGPNFMVGTAWVSRWLETHSNAISVYWSKGLDRARASGLNPVAVGWYFDTLEELDRLGIPRENWYAADETGVMLGQAQKTLVIGPAGQKVQHKQQDAEREIVTVMETVCADRTYLPCTVIFKGKNILKKWGRDNASSLPVLLASVTFDRISVAPNGYMDSELALIWLEDFNAKTKAKNDLPRVLIVDGHASHTSLTFLDRAAELNIHVVSYPPHTTHAMQGLDVVVFASLKQHWQAVRDQRERETGLGVWKEDFILLYTAARTATLTPEIIKKAFQKTGAYPVDRSVITESQMAPSTDESLKTNFPADLSSPVKAILAANR</sequence>